<evidence type="ECO:0000256" key="6">
    <source>
        <dbReference type="SAM" id="MobiDB-lite"/>
    </source>
</evidence>
<evidence type="ECO:0000256" key="3">
    <source>
        <dbReference type="ARBA" id="ARBA00022525"/>
    </source>
</evidence>
<dbReference type="Proteomes" id="UP000813385">
    <property type="component" value="Unassembled WGS sequence"/>
</dbReference>
<accession>A0A8K0X3J4</accession>
<keyword evidence="5" id="KW-0325">Glycoprotein</keyword>
<keyword evidence="7" id="KW-1133">Transmembrane helix</keyword>
<sequence>MKTLRVLAAWAIYQLTACAQETSDLCDSVTVTQVSQDIPCVTVGSLVIDPDLAGTFELDGVRQVRSLQMNNNAGLKRLRSTTLERVVYDLYLNNSGSLTEISLPNLTHVQEFIVEDAPKLLTIDVGEAGVLGGDYFAIWGTAMVDLTLNPVAVGYFNIRNNPSLMSFSSSVRNISGWAHIEVNKWISVSFVSLPDLVWAGSLYISQSGSVGLGSLESVYSAFELVNNDFESLSLPVLKTVTGSLTITKNTEVVELDFPQLETVGESLTVSENPAIVELDGFPKLADVSTKVVLDGDFKYVELPSLSNAADGLWVTSSENISYSCAALEKVFQSERPHQAFECRGSGETGEQNQGGTNTGGQDGAQTVPTPSLSGGAIAGIVVGALAAVGILAAGLFIVRKRRRTGAAVEEATSAIDADDLRDPKFLGLHPDGSELQGNPRSELASPDPELEGSRVNDAGTVYYEVEDTGRVGRK</sequence>
<evidence type="ECO:0000256" key="2">
    <source>
        <dbReference type="ARBA" id="ARBA00022512"/>
    </source>
</evidence>
<keyword evidence="7" id="KW-0812">Transmembrane</keyword>
<evidence type="ECO:0000256" key="1">
    <source>
        <dbReference type="ARBA" id="ARBA00004191"/>
    </source>
</evidence>
<feature type="chain" id="PRO_5035423522" evidence="8">
    <location>
        <begin position="20"/>
        <end position="474"/>
    </location>
</feature>
<proteinExistence type="predicted"/>
<dbReference type="Gene3D" id="3.80.20.20">
    <property type="entry name" value="Receptor L-domain"/>
    <property type="match status" value="1"/>
</dbReference>
<keyword evidence="2" id="KW-0134">Cell wall</keyword>
<feature type="region of interest" description="Disordered" evidence="6">
    <location>
        <begin position="341"/>
        <end position="368"/>
    </location>
</feature>
<dbReference type="GO" id="GO:0005886">
    <property type="term" value="C:plasma membrane"/>
    <property type="evidence" value="ECO:0007669"/>
    <property type="project" value="TreeGrafter"/>
</dbReference>
<keyword evidence="3" id="KW-0964">Secreted</keyword>
<keyword evidence="10" id="KW-1185">Reference proteome</keyword>
<evidence type="ECO:0000313" key="10">
    <source>
        <dbReference type="Proteomes" id="UP000813385"/>
    </source>
</evidence>
<feature type="transmembrane region" description="Helical" evidence="7">
    <location>
        <begin position="376"/>
        <end position="398"/>
    </location>
</feature>
<dbReference type="PANTHER" id="PTHR31018">
    <property type="entry name" value="SPORULATION-SPECIFIC PROTEIN-RELATED"/>
    <property type="match status" value="1"/>
</dbReference>
<dbReference type="PANTHER" id="PTHR31018:SF3">
    <property type="entry name" value="RECEPTOR PROTEIN-TYROSINE KINASE"/>
    <property type="match status" value="1"/>
</dbReference>
<keyword evidence="4 8" id="KW-0732">Signal</keyword>
<protein>
    <submittedName>
        <fullName evidence="9">Uncharacterized protein</fullName>
    </submittedName>
</protein>
<evidence type="ECO:0000256" key="7">
    <source>
        <dbReference type="SAM" id="Phobius"/>
    </source>
</evidence>
<dbReference type="SUPFAM" id="SSF52058">
    <property type="entry name" value="L domain-like"/>
    <property type="match status" value="1"/>
</dbReference>
<evidence type="ECO:0000256" key="8">
    <source>
        <dbReference type="SAM" id="SignalP"/>
    </source>
</evidence>
<evidence type="ECO:0000313" key="9">
    <source>
        <dbReference type="EMBL" id="KAH7358852.1"/>
    </source>
</evidence>
<feature type="region of interest" description="Disordered" evidence="6">
    <location>
        <begin position="426"/>
        <end position="461"/>
    </location>
</feature>
<reference evidence="9" key="1">
    <citation type="journal article" date="2021" name="Nat. Commun.">
        <title>Genetic determinants of endophytism in the Arabidopsis root mycobiome.</title>
        <authorList>
            <person name="Mesny F."/>
            <person name="Miyauchi S."/>
            <person name="Thiergart T."/>
            <person name="Pickel B."/>
            <person name="Atanasova L."/>
            <person name="Karlsson M."/>
            <person name="Huettel B."/>
            <person name="Barry K.W."/>
            <person name="Haridas S."/>
            <person name="Chen C."/>
            <person name="Bauer D."/>
            <person name="Andreopoulos W."/>
            <person name="Pangilinan J."/>
            <person name="LaButti K."/>
            <person name="Riley R."/>
            <person name="Lipzen A."/>
            <person name="Clum A."/>
            <person name="Drula E."/>
            <person name="Henrissat B."/>
            <person name="Kohler A."/>
            <person name="Grigoriev I.V."/>
            <person name="Martin F.M."/>
            <person name="Hacquard S."/>
        </authorList>
    </citation>
    <scope>NUCLEOTIDE SEQUENCE</scope>
    <source>
        <strain evidence="9">MPI-CAGE-AT-0016</strain>
    </source>
</reference>
<dbReference type="GO" id="GO:0009277">
    <property type="term" value="C:fungal-type cell wall"/>
    <property type="evidence" value="ECO:0007669"/>
    <property type="project" value="TreeGrafter"/>
</dbReference>
<dbReference type="AlphaFoldDB" id="A0A8K0X3J4"/>
<dbReference type="GO" id="GO:0009986">
    <property type="term" value="C:cell surface"/>
    <property type="evidence" value="ECO:0007669"/>
    <property type="project" value="TreeGrafter"/>
</dbReference>
<dbReference type="OrthoDB" id="536881at2759"/>
<dbReference type="EMBL" id="JAGPXD010000004">
    <property type="protein sequence ID" value="KAH7358852.1"/>
    <property type="molecule type" value="Genomic_DNA"/>
</dbReference>
<evidence type="ECO:0000256" key="4">
    <source>
        <dbReference type="ARBA" id="ARBA00022729"/>
    </source>
</evidence>
<name>A0A8K0X3J4_9PEZI</name>
<keyword evidence="7" id="KW-0472">Membrane</keyword>
<dbReference type="InterPro" id="IPR036941">
    <property type="entry name" value="Rcpt_L-dom_sf"/>
</dbReference>
<comment type="subcellular location">
    <subcellularLocation>
        <location evidence="1">Secreted</location>
        <location evidence="1">Cell wall</location>
    </subcellularLocation>
</comment>
<comment type="caution">
    <text evidence="9">The sequence shown here is derived from an EMBL/GenBank/DDBJ whole genome shotgun (WGS) entry which is preliminary data.</text>
</comment>
<dbReference type="InterPro" id="IPR051648">
    <property type="entry name" value="CWI-Assembly_Regulator"/>
</dbReference>
<feature type="signal peptide" evidence="8">
    <location>
        <begin position="1"/>
        <end position="19"/>
    </location>
</feature>
<gene>
    <name evidence="9" type="ORF">B0T11DRAFT_285278</name>
</gene>
<evidence type="ECO:0000256" key="5">
    <source>
        <dbReference type="ARBA" id="ARBA00023180"/>
    </source>
</evidence>
<dbReference type="GO" id="GO:0031505">
    <property type="term" value="P:fungal-type cell wall organization"/>
    <property type="evidence" value="ECO:0007669"/>
    <property type="project" value="TreeGrafter"/>
</dbReference>
<organism evidence="9 10">
    <name type="scientific">Plectosphaerella cucumerina</name>
    <dbReference type="NCBI Taxonomy" id="40658"/>
    <lineage>
        <taxon>Eukaryota</taxon>
        <taxon>Fungi</taxon>
        <taxon>Dikarya</taxon>
        <taxon>Ascomycota</taxon>
        <taxon>Pezizomycotina</taxon>
        <taxon>Sordariomycetes</taxon>
        <taxon>Hypocreomycetidae</taxon>
        <taxon>Glomerellales</taxon>
        <taxon>Plectosphaerellaceae</taxon>
        <taxon>Plectosphaerella</taxon>
    </lineage>
</organism>
<dbReference type="CDD" id="cd12087">
    <property type="entry name" value="TM_EGFR-like"/>
    <property type="match status" value="1"/>
</dbReference>